<keyword evidence="4 9" id="KW-1133">Transmembrane helix</keyword>
<dbReference type="Pfam" id="PF00001">
    <property type="entry name" value="7tm_1"/>
    <property type="match status" value="1"/>
</dbReference>
<evidence type="ECO:0000259" key="10">
    <source>
        <dbReference type="PROSITE" id="PS50262"/>
    </source>
</evidence>
<feature type="transmembrane region" description="Helical" evidence="9">
    <location>
        <begin position="12"/>
        <end position="31"/>
    </location>
</feature>
<evidence type="ECO:0000313" key="11">
    <source>
        <dbReference type="EMBL" id="KAF6723128.1"/>
    </source>
</evidence>
<evidence type="ECO:0000256" key="3">
    <source>
        <dbReference type="ARBA" id="ARBA00022692"/>
    </source>
</evidence>
<sequence>MAEIYVNLLGLRIAVSFTGLVGNVCLILSIVHIKWSHIKSFELFLLGLAAANLEEIVIINVYDLFILQSSFSNTWSCRFLKFMTMFGETASIFFTVIISIFRYQKLAVSLSVPLDRIGVARLLSGVCVMVSFLLSFPVVAIKPTENATNSSGSRCSAESFHCGENYCPTPNCAYKYLFVLVSYLLPLIIITVTNCLIITVLLIQRRTITPEISVHQPNHNHRKGRDLRFQHSTIAVVAAMALFLVEPNGI</sequence>
<feature type="transmembrane region" description="Helical" evidence="9">
    <location>
        <begin position="82"/>
        <end position="101"/>
    </location>
</feature>
<evidence type="ECO:0000256" key="7">
    <source>
        <dbReference type="ARBA" id="ARBA00023170"/>
    </source>
</evidence>
<proteinExistence type="predicted"/>
<feature type="transmembrane region" description="Helical" evidence="9">
    <location>
        <begin position="43"/>
        <end position="62"/>
    </location>
</feature>
<dbReference type="PRINTS" id="PR00237">
    <property type="entry name" value="GPCRRHODOPSN"/>
</dbReference>
<evidence type="ECO:0000256" key="4">
    <source>
        <dbReference type="ARBA" id="ARBA00022989"/>
    </source>
</evidence>
<dbReference type="EMBL" id="WKFB01000437">
    <property type="protein sequence ID" value="KAF6723128.1"/>
    <property type="molecule type" value="Genomic_DNA"/>
</dbReference>
<dbReference type="GO" id="GO:0043005">
    <property type="term" value="C:neuron projection"/>
    <property type="evidence" value="ECO:0007669"/>
    <property type="project" value="TreeGrafter"/>
</dbReference>
<keyword evidence="5" id="KW-0297">G-protein coupled receptor</keyword>
<feature type="transmembrane region" description="Helical" evidence="9">
    <location>
        <begin position="122"/>
        <end position="141"/>
    </location>
</feature>
<keyword evidence="3 9" id="KW-0812">Transmembrane</keyword>
<keyword evidence="7" id="KW-0675">Receptor</keyword>
<dbReference type="InterPro" id="IPR000276">
    <property type="entry name" value="GPCR_Rhodpsn"/>
</dbReference>
<organism evidence="11 12">
    <name type="scientific">Oryzias melastigma</name>
    <name type="common">Marine medaka</name>
    <dbReference type="NCBI Taxonomy" id="30732"/>
    <lineage>
        <taxon>Eukaryota</taxon>
        <taxon>Metazoa</taxon>
        <taxon>Chordata</taxon>
        <taxon>Craniata</taxon>
        <taxon>Vertebrata</taxon>
        <taxon>Euteleostomi</taxon>
        <taxon>Actinopterygii</taxon>
        <taxon>Neopterygii</taxon>
        <taxon>Teleostei</taxon>
        <taxon>Neoteleostei</taxon>
        <taxon>Acanthomorphata</taxon>
        <taxon>Ovalentaria</taxon>
        <taxon>Atherinomorphae</taxon>
        <taxon>Beloniformes</taxon>
        <taxon>Adrianichthyidae</taxon>
        <taxon>Oryziinae</taxon>
        <taxon>Oryzias</taxon>
    </lineage>
</organism>
<evidence type="ECO:0000256" key="9">
    <source>
        <dbReference type="SAM" id="Phobius"/>
    </source>
</evidence>
<dbReference type="GO" id="GO:0071392">
    <property type="term" value="P:cellular response to estradiol stimulus"/>
    <property type="evidence" value="ECO:0007669"/>
    <property type="project" value="TreeGrafter"/>
</dbReference>
<dbReference type="InterPro" id="IPR017452">
    <property type="entry name" value="GPCR_Rhodpsn_7TM"/>
</dbReference>
<evidence type="ECO:0000256" key="6">
    <source>
        <dbReference type="ARBA" id="ARBA00023136"/>
    </source>
</evidence>
<dbReference type="GO" id="GO:0071385">
    <property type="term" value="P:cellular response to glucocorticoid stimulus"/>
    <property type="evidence" value="ECO:0007669"/>
    <property type="project" value="TreeGrafter"/>
</dbReference>
<keyword evidence="8" id="KW-0807">Transducer</keyword>
<evidence type="ECO:0000256" key="5">
    <source>
        <dbReference type="ARBA" id="ARBA00023040"/>
    </source>
</evidence>
<dbReference type="CDD" id="cd00637">
    <property type="entry name" value="7tm_classA_rhodopsin-like"/>
    <property type="match status" value="1"/>
</dbReference>
<gene>
    <name evidence="11" type="ORF">FQA47_003914</name>
</gene>
<evidence type="ECO:0000313" key="12">
    <source>
        <dbReference type="Proteomes" id="UP000646548"/>
    </source>
</evidence>
<evidence type="ECO:0000256" key="8">
    <source>
        <dbReference type="ARBA" id="ARBA00023224"/>
    </source>
</evidence>
<dbReference type="GO" id="GO:0042923">
    <property type="term" value="F:neuropeptide binding"/>
    <property type="evidence" value="ECO:0007669"/>
    <property type="project" value="TreeGrafter"/>
</dbReference>
<dbReference type="PANTHER" id="PTHR24229">
    <property type="entry name" value="NEUROPEPTIDES RECEPTOR"/>
    <property type="match status" value="1"/>
</dbReference>
<keyword evidence="6 9" id="KW-0472">Membrane</keyword>
<evidence type="ECO:0000256" key="2">
    <source>
        <dbReference type="ARBA" id="ARBA00022475"/>
    </source>
</evidence>
<accession>A0A834C8M8</accession>
<feature type="transmembrane region" description="Helical" evidence="9">
    <location>
        <begin position="176"/>
        <end position="203"/>
    </location>
</feature>
<dbReference type="PROSITE" id="PS50262">
    <property type="entry name" value="G_PROTEIN_RECEP_F1_2"/>
    <property type="match status" value="1"/>
</dbReference>
<comment type="caution">
    <text evidence="11">The sequence shown here is derived from an EMBL/GenBank/DDBJ whole genome shotgun (WGS) entry which is preliminary data.</text>
</comment>
<dbReference type="GO" id="GO:0004994">
    <property type="term" value="F:somatostatin receptor activity"/>
    <property type="evidence" value="ECO:0007669"/>
    <property type="project" value="TreeGrafter"/>
</dbReference>
<dbReference type="SUPFAM" id="SSF81321">
    <property type="entry name" value="Family A G protein-coupled receptor-like"/>
    <property type="match status" value="1"/>
</dbReference>
<dbReference type="Gene3D" id="1.20.1070.10">
    <property type="entry name" value="Rhodopsin 7-helix transmembrane proteins"/>
    <property type="match status" value="1"/>
</dbReference>
<evidence type="ECO:0000256" key="1">
    <source>
        <dbReference type="ARBA" id="ARBA00004651"/>
    </source>
</evidence>
<dbReference type="Proteomes" id="UP000646548">
    <property type="component" value="Unassembled WGS sequence"/>
</dbReference>
<dbReference type="GO" id="GO:0005886">
    <property type="term" value="C:plasma membrane"/>
    <property type="evidence" value="ECO:0007669"/>
    <property type="project" value="UniProtKB-SubCell"/>
</dbReference>
<dbReference type="PANTHER" id="PTHR24229:SF6">
    <property type="entry name" value="SOMATOSTATIN RECEPTOR TYPE 2"/>
    <property type="match status" value="1"/>
</dbReference>
<protein>
    <recommendedName>
        <fullName evidence="10">G-protein coupled receptors family 1 profile domain-containing protein</fullName>
    </recommendedName>
</protein>
<comment type="subcellular location">
    <subcellularLocation>
        <location evidence="1">Cell membrane</location>
        <topology evidence="1">Multi-pass membrane protein</topology>
    </subcellularLocation>
</comment>
<reference evidence="11" key="1">
    <citation type="journal article" name="BMC Genomics">
        <title>Long-read sequencing and de novo genome assembly of marine medaka (Oryzias melastigma).</title>
        <authorList>
            <person name="Liang P."/>
            <person name="Saqib H.S.A."/>
            <person name="Ni X."/>
            <person name="Shen Y."/>
        </authorList>
    </citation>
    <scope>NUCLEOTIDE SEQUENCE</scope>
    <source>
        <strain evidence="11">Bigg-433</strain>
    </source>
</reference>
<dbReference type="AlphaFoldDB" id="A0A834C8M8"/>
<feature type="domain" description="G-protein coupled receptors family 1 profile" evidence="10">
    <location>
        <begin position="22"/>
        <end position="250"/>
    </location>
</feature>
<keyword evidence="2" id="KW-1003">Cell membrane</keyword>
<name>A0A834C8M8_ORYME</name>